<keyword evidence="11" id="KW-1185">Reference proteome</keyword>
<keyword evidence="5" id="KW-0812">Transmembrane</keyword>
<dbReference type="InterPro" id="IPR036640">
    <property type="entry name" value="ABC1_TM_sf"/>
</dbReference>
<evidence type="ECO:0000313" key="10">
    <source>
        <dbReference type="EMBL" id="BCR35873.1"/>
    </source>
</evidence>
<keyword evidence="7" id="KW-0067">ATP-binding</keyword>
<comment type="subcellular location">
    <subcellularLocation>
        <location evidence="1">Cell membrane</location>
        <topology evidence="1">Multi-pass membrane protein</topology>
    </subcellularLocation>
</comment>
<dbReference type="Pfam" id="PF00664">
    <property type="entry name" value="ABC_membrane"/>
    <property type="match status" value="1"/>
</dbReference>
<keyword evidence="4" id="KW-1003">Cell membrane</keyword>
<name>A0A7U9TII9_9MOLU</name>
<dbReference type="FunFam" id="3.40.50.300:FF:000287">
    <property type="entry name" value="Multidrug ABC transporter ATP-binding protein"/>
    <property type="match status" value="1"/>
</dbReference>
<evidence type="ECO:0000256" key="3">
    <source>
        <dbReference type="ARBA" id="ARBA00022448"/>
    </source>
</evidence>
<evidence type="ECO:0000256" key="7">
    <source>
        <dbReference type="ARBA" id="ARBA00022840"/>
    </source>
</evidence>
<dbReference type="CDD" id="cd03254">
    <property type="entry name" value="ABCC_Glucan_exporter_like"/>
    <property type="match status" value="1"/>
</dbReference>
<dbReference type="Proteomes" id="UP000620133">
    <property type="component" value="Chromosome"/>
</dbReference>
<dbReference type="PANTHER" id="PTHR43394">
    <property type="entry name" value="ATP-DEPENDENT PERMEASE MDL1, MITOCHONDRIAL"/>
    <property type="match status" value="1"/>
</dbReference>
<dbReference type="PROSITE" id="PS50893">
    <property type="entry name" value="ABC_TRANSPORTER_2"/>
    <property type="match status" value="1"/>
</dbReference>
<evidence type="ECO:0000256" key="8">
    <source>
        <dbReference type="ARBA" id="ARBA00022989"/>
    </source>
</evidence>
<accession>A0A7U9TII9</accession>
<dbReference type="InterPro" id="IPR017871">
    <property type="entry name" value="ABC_transporter-like_CS"/>
</dbReference>
<keyword evidence="8" id="KW-1133">Transmembrane helix</keyword>
<keyword evidence="6" id="KW-0547">Nucleotide-binding</keyword>
<dbReference type="InterPro" id="IPR003439">
    <property type="entry name" value="ABC_transporter-like_ATP-bd"/>
</dbReference>
<dbReference type="FunFam" id="1.20.1560.10:FF:000011">
    <property type="entry name" value="Multidrug ABC transporter ATP-binding protein"/>
    <property type="match status" value="1"/>
</dbReference>
<dbReference type="InterPro" id="IPR039421">
    <property type="entry name" value="Type_1_exporter"/>
</dbReference>
<dbReference type="CDD" id="cd18547">
    <property type="entry name" value="ABC_6TM_Tm288_like"/>
    <property type="match status" value="1"/>
</dbReference>
<dbReference type="SMART" id="SM00382">
    <property type="entry name" value="AAA"/>
    <property type="match status" value="1"/>
</dbReference>
<protein>
    <submittedName>
        <fullName evidence="10">ABC transporter</fullName>
    </submittedName>
</protein>
<dbReference type="RefSeq" id="WP_176238704.1">
    <property type="nucleotide sequence ID" value="NZ_AP024412.1"/>
</dbReference>
<dbReference type="Pfam" id="PF00005">
    <property type="entry name" value="ABC_tran"/>
    <property type="match status" value="1"/>
</dbReference>
<dbReference type="InterPro" id="IPR003593">
    <property type="entry name" value="AAA+_ATPase"/>
</dbReference>
<keyword evidence="9" id="KW-0472">Membrane</keyword>
<dbReference type="EMBL" id="AP024412">
    <property type="protein sequence ID" value="BCR35873.1"/>
    <property type="molecule type" value="Genomic_DNA"/>
</dbReference>
<evidence type="ECO:0000256" key="6">
    <source>
        <dbReference type="ARBA" id="ARBA00022741"/>
    </source>
</evidence>
<dbReference type="KEGG" id="manr:MPAN_007660"/>
<proteinExistence type="inferred from homology"/>
<dbReference type="GO" id="GO:0016887">
    <property type="term" value="F:ATP hydrolysis activity"/>
    <property type="evidence" value="ECO:0007669"/>
    <property type="project" value="InterPro"/>
</dbReference>
<dbReference type="AlphaFoldDB" id="A0A7U9TII9"/>
<evidence type="ECO:0000256" key="1">
    <source>
        <dbReference type="ARBA" id="ARBA00004651"/>
    </source>
</evidence>
<dbReference type="PROSITE" id="PS50929">
    <property type="entry name" value="ABC_TM1F"/>
    <property type="match status" value="1"/>
</dbReference>
<evidence type="ECO:0000256" key="2">
    <source>
        <dbReference type="ARBA" id="ARBA00005417"/>
    </source>
</evidence>
<dbReference type="GO" id="GO:0015421">
    <property type="term" value="F:ABC-type oligopeptide transporter activity"/>
    <property type="evidence" value="ECO:0007669"/>
    <property type="project" value="TreeGrafter"/>
</dbReference>
<evidence type="ECO:0000313" key="11">
    <source>
        <dbReference type="Proteomes" id="UP000620133"/>
    </source>
</evidence>
<gene>
    <name evidence="10" type="ORF">MPAN_007660</name>
</gene>
<comment type="similarity">
    <text evidence="2">Belongs to the ABC transporter superfamily.</text>
</comment>
<evidence type="ECO:0000256" key="4">
    <source>
        <dbReference type="ARBA" id="ARBA00022475"/>
    </source>
</evidence>
<dbReference type="InterPro" id="IPR027417">
    <property type="entry name" value="P-loop_NTPase"/>
</dbReference>
<dbReference type="SUPFAM" id="SSF90123">
    <property type="entry name" value="ABC transporter transmembrane region"/>
    <property type="match status" value="1"/>
</dbReference>
<keyword evidence="3" id="KW-0813">Transport</keyword>
<evidence type="ECO:0000256" key="5">
    <source>
        <dbReference type="ARBA" id="ARBA00022692"/>
    </source>
</evidence>
<dbReference type="PANTHER" id="PTHR43394:SF1">
    <property type="entry name" value="ATP-BINDING CASSETTE SUB-FAMILY B MEMBER 10, MITOCHONDRIAL"/>
    <property type="match status" value="1"/>
</dbReference>
<reference evidence="10" key="1">
    <citation type="submission" date="2021-01" db="EMBL/GenBank/DDBJ databases">
        <title>Draft genome sequence of Acholeplasmataceae bacterium strain Mahy22.</title>
        <authorList>
            <person name="Watanabe M."/>
            <person name="Kojima H."/>
            <person name="Fukui M."/>
        </authorList>
    </citation>
    <scope>NUCLEOTIDE SEQUENCE</scope>
    <source>
        <strain evidence="10">Mahy22</strain>
    </source>
</reference>
<sequence>MAKEKSQPRPMHGPGSQRVVQKPKSMKKAFKTLMRYLSPHKYVFLVVIVFASLSAVFNILGPRYLGKITNEVQIGIFTNSPINFDRIYQIMWLLIALYIISYIFNVLQGIIITRLTQKLTKQMRTDLFRKMERIPLKYFDKNAHGDTLSRMTNDIDLIGQALNSSVTQFFTSITLLIGVLVMMFIISWQLALIAIVSLPLSGVILRFIMKKSQKFFVKQQKTLGALNGHIEEAYTGQQILKAYQAEAKFLNVFEQHNDDLYETSWKSQFISGLMFPIMNFVGNLSYLFVAVIGGILAVGGGLLIGDIQSMLQYVRQFNQPLGTIAQSLTQVQSALAATERVFEFLNEEEMEVEEETKFIESVKGSVEFKHVKFGYDEDKEIIHDFSLVVKPGQKVAIVGPTGAGKTTLVNLLMRFYEINSGDILVDGISTRRMSRNEVHKLFGMVLQDTWLFHGTIKENLKYGHLEATDEEIIKAAKTANVHHFIKSLSHGYDHELGENSSISQGQQQLLTIARAMVTDAPMLILDEATSSVDVRTEMLIQEAMDSLMKDRTTFVIAHRLSTIKNADIILVLNEGNVVETGTHQALLDQKGFYADLYNSQFEL</sequence>
<dbReference type="InterPro" id="IPR011527">
    <property type="entry name" value="ABC1_TM_dom"/>
</dbReference>
<dbReference type="PROSITE" id="PS00211">
    <property type="entry name" value="ABC_TRANSPORTER_1"/>
    <property type="match status" value="1"/>
</dbReference>
<dbReference type="Gene3D" id="3.40.50.300">
    <property type="entry name" value="P-loop containing nucleotide triphosphate hydrolases"/>
    <property type="match status" value="1"/>
</dbReference>
<dbReference type="Gene3D" id="1.20.1560.10">
    <property type="entry name" value="ABC transporter type 1, transmembrane domain"/>
    <property type="match status" value="1"/>
</dbReference>
<organism evidence="10 11">
    <name type="scientific">Mariniplasma anaerobium</name>
    <dbReference type="NCBI Taxonomy" id="2735436"/>
    <lineage>
        <taxon>Bacteria</taxon>
        <taxon>Bacillati</taxon>
        <taxon>Mycoplasmatota</taxon>
        <taxon>Mollicutes</taxon>
        <taxon>Acholeplasmatales</taxon>
        <taxon>Acholeplasmataceae</taxon>
        <taxon>Mariniplasma</taxon>
    </lineage>
</organism>
<dbReference type="GO" id="GO:0005886">
    <property type="term" value="C:plasma membrane"/>
    <property type="evidence" value="ECO:0007669"/>
    <property type="project" value="UniProtKB-SubCell"/>
</dbReference>
<evidence type="ECO:0000256" key="9">
    <source>
        <dbReference type="ARBA" id="ARBA00023136"/>
    </source>
</evidence>
<dbReference type="GO" id="GO:0005524">
    <property type="term" value="F:ATP binding"/>
    <property type="evidence" value="ECO:0007669"/>
    <property type="project" value="UniProtKB-KW"/>
</dbReference>
<dbReference type="SUPFAM" id="SSF52540">
    <property type="entry name" value="P-loop containing nucleoside triphosphate hydrolases"/>
    <property type="match status" value="1"/>
</dbReference>